<evidence type="ECO:0000313" key="2">
    <source>
        <dbReference type="EMBL" id="KAH8994889.1"/>
    </source>
</evidence>
<keyword evidence="1" id="KW-0732">Signal</keyword>
<dbReference type="AlphaFoldDB" id="A0AAD4LL67"/>
<accession>A0AAD4LL67</accession>
<feature type="non-terminal residue" evidence="2">
    <location>
        <position position="1"/>
    </location>
</feature>
<gene>
    <name evidence="2" type="ORF">EDB92DRAFT_1776587</name>
</gene>
<organism evidence="2 3">
    <name type="scientific">Lactarius akahatsu</name>
    <dbReference type="NCBI Taxonomy" id="416441"/>
    <lineage>
        <taxon>Eukaryota</taxon>
        <taxon>Fungi</taxon>
        <taxon>Dikarya</taxon>
        <taxon>Basidiomycota</taxon>
        <taxon>Agaricomycotina</taxon>
        <taxon>Agaricomycetes</taxon>
        <taxon>Russulales</taxon>
        <taxon>Russulaceae</taxon>
        <taxon>Lactarius</taxon>
    </lineage>
</organism>
<feature type="non-terminal residue" evidence="2">
    <location>
        <position position="114"/>
    </location>
</feature>
<feature type="signal peptide" evidence="1">
    <location>
        <begin position="1"/>
        <end position="18"/>
    </location>
</feature>
<name>A0AAD4LL67_9AGAM</name>
<comment type="caution">
    <text evidence="2">The sequence shown here is derived from an EMBL/GenBank/DDBJ whole genome shotgun (WGS) entry which is preliminary data.</text>
</comment>
<evidence type="ECO:0000256" key="1">
    <source>
        <dbReference type="SAM" id="SignalP"/>
    </source>
</evidence>
<keyword evidence="3" id="KW-1185">Reference proteome</keyword>
<proteinExistence type="predicted"/>
<evidence type="ECO:0000313" key="3">
    <source>
        <dbReference type="Proteomes" id="UP001201163"/>
    </source>
</evidence>
<protein>
    <submittedName>
        <fullName evidence="2">Uncharacterized protein</fullName>
    </submittedName>
</protein>
<dbReference type="Proteomes" id="UP001201163">
    <property type="component" value="Unassembled WGS sequence"/>
</dbReference>
<dbReference type="EMBL" id="JAKELL010000013">
    <property type="protein sequence ID" value="KAH8994889.1"/>
    <property type="molecule type" value="Genomic_DNA"/>
</dbReference>
<feature type="chain" id="PRO_5041942869" evidence="1">
    <location>
        <begin position="19"/>
        <end position="114"/>
    </location>
</feature>
<reference evidence="2" key="1">
    <citation type="submission" date="2022-01" db="EMBL/GenBank/DDBJ databases">
        <title>Comparative genomics reveals a dynamic genome evolution in the ectomycorrhizal milk-cap (Lactarius) mushrooms.</title>
        <authorList>
            <consortium name="DOE Joint Genome Institute"/>
            <person name="Lebreton A."/>
            <person name="Tang N."/>
            <person name="Kuo A."/>
            <person name="LaButti K."/>
            <person name="Drula E."/>
            <person name="Barry K."/>
            <person name="Clum A."/>
            <person name="Lipzen A."/>
            <person name="Mousain D."/>
            <person name="Ng V."/>
            <person name="Wang R."/>
            <person name="Wang X."/>
            <person name="Dai Y."/>
            <person name="Henrissat B."/>
            <person name="Grigoriev I.V."/>
            <person name="Guerin-Laguette A."/>
            <person name="Yu F."/>
            <person name="Martin F.M."/>
        </authorList>
    </citation>
    <scope>NUCLEOTIDE SEQUENCE</scope>
    <source>
        <strain evidence="2">QP</strain>
    </source>
</reference>
<sequence>TLISVVLFFLLGTRAVHAKFSVQTPVFTQCGLARFSWDQTKGPYNVIIVNQTDPCGEEVTDLGDHNSTSLSWNVTLPSSWNVVISVEDAQGEEAWSGPITVQPSNNASCLSTNN</sequence>